<dbReference type="Gene3D" id="3.10.50.40">
    <property type="match status" value="1"/>
</dbReference>
<sequence>MQRFRFYGYLLVTLFLIGCGGPEPRRPKEVKSGSYYEESIERNKEILALEEKMMEEIIQKDSLHMYQHSASGSWYYYDFKNDEAGYLPQPDDLVTLVYNIVSFENDTIYSMEDIGVQKYKVDKQELFPGLRNSVKLLKEGETATFLFPSSLGYGYPGDGDKIGINMPLKSTLSILKIEPSASQSNE</sequence>
<evidence type="ECO:0000259" key="5">
    <source>
        <dbReference type="PROSITE" id="PS50059"/>
    </source>
</evidence>
<comment type="similarity">
    <text evidence="4">Belongs to the FKBP-type PPIase family.</text>
</comment>
<keyword evidence="7" id="KW-1185">Reference proteome</keyword>
<feature type="domain" description="PPIase FKBP-type" evidence="5">
    <location>
        <begin position="91"/>
        <end position="178"/>
    </location>
</feature>
<evidence type="ECO:0000256" key="2">
    <source>
        <dbReference type="ARBA" id="ARBA00023110"/>
    </source>
</evidence>
<evidence type="ECO:0000256" key="3">
    <source>
        <dbReference type="PROSITE-ProRule" id="PRU00277"/>
    </source>
</evidence>
<gene>
    <name evidence="6" type="primary">gldI</name>
    <name evidence="6" type="ORF">FK220_017550</name>
</gene>
<evidence type="ECO:0000313" key="7">
    <source>
        <dbReference type="Proteomes" id="UP000707206"/>
    </source>
</evidence>
<dbReference type="PROSITE" id="PS51257">
    <property type="entry name" value="PROKAR_LIPOPROTEIN"/>
    <property type="match status" value="1"/>
</dbReference>
<organism evidence="6 7">
    <name type="scientific">Pelagihabitans pacificus</name>
    <dbReference type="NCBI Taxonomy" id="2696054"/>
    <lineage>
        <taxon>Bacteria</taxon>
        <taxon>Pseudomonadati</taxon>
        <taxon>Bacteroidota</taxon>
        <taxon>Flavobacteriia</taxon>
        <taxon>Flavobacteriales</taxon>
        <taxon>Flavobacteriaceae</taxon>
        <taxon>Pelagihabitans</taxon>
    </lineage>
</organism>
<dbReference type="EC" id="5.2.1.8" evidence="4"/>
<reference evidence="6" key="1">
    <citation type="submission" date="2019-07" db="EMBL/GenBank/DDBJ databases">
        <authorList>
            <person name="De-Chao Zhang Q."/>
        </authorList>
    </citation>
    <scope>NUCLEOTIDE SEQUENCE</scope>
    <source>
        <strain evidence="6">TP-CH-4</strain>
    </source>
</reference>
<protein>
    <recommendedName>
        <fullName evidence="4">Peptidyl-prolyl cis-trans isomerase</fullName>
        <ecNumber evidence="4">5.2.1.8</ecNumber>
    </recommendedName>
</protein>
<comment type="catalytic activity">
    <reaction evidence="1 3 4">
        <text>[protein]-peptidylproline (omega=180) = [protein]-peptidylproline (omega=0)</text>
        <dbReference type="Rhea" id="RHEA:16237"/>
        <dbReference type="Rhea" id="RHEA-COMP:10747"/>
        <dbReference type="Rhea" id="RHEA-COMP:10748"/>
        <dbReference type="ChEBI" id="CHEBI:83833"/>
        <dbReference type="ChEBI" id="CHEBI:83834"/>
        <dbReference type="EC" id="5.2.1.8"/>
    </reaction>
</comment>
<dbReference type="Proteomes" id="UP000707206">
    <property type="component" value="Unassembled WGS sequence"/>
</dbReference>
<name>A0A967AWE4_9FLAO</name>
<proteinExistence type="inferred from homology"/>
<dbReference type="AlphaFoldDB" id="A0A967AWE4"/>
<dbReference type="InterPro" id="IPR019869">
    <property type="entry name" value="Motility-assoc_PPIase_GldI"/>
</dbReference>
<dbReference type="SUPFAM" id="SSF54534">
    <property type="entry name" value="FKBP-like"/>
    <property type="match status" value="1"/>
</dbReference>
<comment type="caution">
    <text evidence="6">The sequence shown here is derived from an EMBL/GenBank/DDBJ whole genome shotgun (WGS) entry which is preliminary data.</text>
</comment>
<reference evidence="6" key="2">
    <citation type="submission" date="2020-03" db="EMBL/GenBank/DDBJ databases">
        <title>Flavobacteriaceae bacterium strain TP-CH-4, a member of the family Flavobacteriaceae isolated from a deep-sea seamount.</title>
        <authorList>
            <person name="Zhang D.-C."/>
        </authorList>
    </citation>
    <scope>NUCLEOTIDE SEQUENCE</scope>
    <source>
        <strain evidence="6">TP-CH-4</strain>
    </source>
</reference>
<dbReference type="GO" id="GO:0003755">
    <property type="term" value="F:peptidyl-prolyl cis-trans isomerase activity"/>
    <property type="evidence" value="ECO:0007669"/>
    <property type="project" value="UniProtKB-UniRule"/>
</dbReference>
<evidence type="ECO:0000256" key="1">
    <source>
        <dbReference type="ARBA" id="ARBA00000971"/>
    </source>
</evidence>
<dbReference type="NCBIfam" id="TIGR03516">
    <property type="entry name" value="ppisom_GldI"/>
    <property type="match status" value="1"/>
</dbReference>
<dbReference type="EMBL" id="VIKU02000006">
    <property type="protein sequence ID" value="NHF61162.1"/>
    <property type="molecule type" value="Genomic_DNA"/>
</dbReference>
<keyword evidence="2 3" id="KW-0697">Rotamase</keyword>
<accession>A0A967AWE4</accession>
<dbReference type="PROSITE" id="PS50059">
    <property type="entry name" value="FKBP_PPIASE"/>
    <property type="match status" value="1"/>
</dbReference>
<evidence type="ECO:0000313" key="6">
    <source>
        <dbReference type="EMBL" id="NHF61162.1"/>
    </source>
</evidence>
<dbReference type="Pfam" id="PF00254">
    <property type="entry name" value="FKBP_C"/>
    <property type="match status" value="1"/>
</dbReference>
<keyword evidence="3 4" id="KW-0413">Isomerase</keyword>
<dbReference type="InterPro" id="IPR001179">
    <property type="entry name" value="PPIase_FKBP_dom"/>
</dbReference>
<dbReference type="InterPro" id="IPR046357">
    <property type="entry name" value="PPIase_dom_sf"/>
</dbReference>
<evidence type="ECO:0000256" key="4">
    <source>
        <dbReference type="RuleBase" id="RU003915"/>
    </source>
</evidence>